<organism evidence="1 2">
    <name type="scientific">Roseobacter sinensis</name>
    <dbReference type="NCBI Taxonomy" id="2931391"/>
    <lineage>
        <taxon>Bacteria</taxon>
        <taxon>Pseudomonadati</taxon>
        <taxon>Pseudomonadota</taxon>
        <taxon>Alphaproteobacteria</taxon>
        <taxon>Rhodobacterales</taxon>
        <taxon>Roseobacteraceae</taxon>
        <taxon>Roseobacter</taxon>
    </lineage>
</organism>
<dbReference type="RefSeq" id="WP_263844927.1">
    <property type="nucleotide sequence ID" value="NZ_JALIEB010000009.1"/>
</dbReference>
<accession>A0ABT3BHM0</accession>
<dbReference type="Gene3D" id="3.30.1360.120">
    <property type="entry name" value="Probable tRNA modification gtpase trme, domain 1"/>
    <property type="match status" value="1"/>
</dbReference>
<name>A0ABT3BHM0_9RHOB</name>
<protein>
    <submittedName>
        <fullName evidence="1">Sarcosine oxidase subunit gamma</fullName>
    </submittedName>
</protein>
<dbReference type="EMBL" id="JALIEB010000009">
    <property type="protein sequence ID" value="MCV3272609.1"/>
    <property type="molecule type" value="Genomic_DNA"/>
</dbReference>
<dbReference type="SUPFAM" id="SSF103025">
    <property type="entry name" value="Folate-binding domain"/>
    <property type="match status" value="1"/>
</dbReference>
<proteinExistence type="predicted"/>
<dbReference type="Proteomes" id="UP001208690">
    <property type="component" value="Unassembled WGS sequence"/>
</dbReference>
<keyword evidence="2" id="KW-1185">Reference proteome</keyword>
<reference evidence="1 2" key="1">
    <citation type="submission" date="2022-04" db="EMBL/GenBank/DDBJ databases">
        <title>Roseobacter sp. WL0113 is a bacterium isolated from neritic sediment.</title>
        <authorList>
            <person name="Wang L."/>
            <person name="He W."/>
            <person name="Zhang D.-F."/>
        </authorList>
    </citation>
    <scope>NUCLEOTIDE SEQUENCE [LARGE SCALE GENOMIC DNA]</scope>
    <source>
        <strain evidence="1 2">WL0113</strain>
    </source>
</reference>
<evidence type="ECO:0000313" key="1">
    <source>
        <dbReference type="EMBL" id="MCV3272609.1"/>
    </source>
</evidence>
<sequence length="181" mass="18748">MGELVGTSPCAGVLPLTIGDVQAVEVELGHLTSIAPFAGQATAASVALEAAHGMPLPKANCTTGKEGARAIWFGRDMALLAGPTCDPAVAKHAALTDQSDAWAAVTLSGPSAEDVLARLVPVDLRSVSFKRGHTARTLLKHMNGSVTRLGPESFLILVFRSMARTLAHDLKEAMEAVAARG</sequence>
<gene>
    <name evidence="1" type="ORF">MUB52_14315</name>
</gene>
<dbReference type="Gene3D" id="3.30.70.1520">
    <property type="entry name" value="Heterotetrameric sarcosine oxidase"/>
    <property type="match status" value="1"/>
</dbReference>
<comment type="caution">
    <text evidence="1">The sequence shown here is derived from an EMBL/GenBank/DDBJ whole genome shotgun (WGS) entry which is preliminary data.</text>
</comment>
<evidence type="ECO:0000313" key="2">
    <source>
        <dbReference type="Proteomes" id="UP001208690"/>
    </source>
</evidence>
<dbReference type="InterPro" id="IPR027266">
    <property type="entry name" value="TrmE/GcvT-like"/>
</dbReference>